<sequence>MSDVGKSLIQGAMEALEYAKGQTKGHKAHKVSVPAQVDVAEIRKKLHMSRQQFSEEFGFSVRTLEKWERGERLPEAPARAYLTVISQNPVAVVDALKRAG</sequence>
<dbReference type="CDD" id="cd00093">
    <property type="entry name" value="HTH_XRE"/>
    <property type="match status" value="1"/>
</dbReference>
<dbReference type="Pfam" id="PF01381">
    <property type="entry name" value="HTH_3"/>
    <property type="match status" value="1"/>
</dbReference>
<keyword evidence="7" id="KW-1185">Reference proteome</keyword>
<keyword evidence="3" id="KW-0804">Transcription</keyword>
<dbReference type="EMBL" id="UGOA01000001">
    <property type="protein sequence ID" value="STX43935.1"/>
    <property type="molecule type" value="Genomic_DNA"/>
</dbReference>
<dbReference type="PROSITE" id="PS50943">
    <property type="entry name" value="HTH_CROC1"/>
    <property type="match status" value="1"/>
</dbReference>
<name>A0A378J8L2_9GAMM</name>
<evidence type="ECO:0000313" key="6">
    <source>
        <dbReference type="EMBL" id="STX84927.1"/>
    </source>
</evidence>
<organism evidence="5 7">
    <name type="scientific">Legionella donaldsonii</name>
    <dbReference type="NCBI Taxonomy" id="45060"/>
    <lineage>
        <taxon>Bacteria</taxon>
        <taxon>Pseudomonadati</taxon>
        <taxon>Pseudomonadota</taxon>
        <taxon>Gammaproteobacteria</taxon>
        <taxon>Legionellales</taxon>
        <taxon>Legionellaceae</taxon>
        <taxon>Legionella</taxon>
    </lineage>
</organism>
<dbReference type="Proteomes" id="UP000254677">
    <property type="component" value="Unassembled WGS sequence"/>
</dbReference>
<dbReference type="RefSeq" id="WP_115222047.1">
    <property type="nucleotide sequence ID" value="NZ_CAXYJE010000002.1"/>
</dbReference>
<evidence type="ECO:0000313" key="7">
    <source>
        <dbReference type="Proteomes" id="UP000254677"/>
    </source>
</evidence>
<evidence type="ECO:0000256" key="1">
    <source>
        <dbReference type="ARBA" id="ARBA00023015"/>
    </source>
</evidence>
<feature type="domain" description="HTH cro/C1-type" evidence="4">
    <location>
        <begin position="39"/>
        <end position="74"/>
    </location>
</feature>
<keyword evidence="2" id="KW-0238">DNA-binding</keyword>
<evidence type="ECO:0000259" key="4">
    <source>
        <dbReference type="PROSITE" id="PS50943"/>
    </source>
</evidence>
<reference evidence="5 7" key="1">
    <citation type="submission" date="2018-06" db="EMBL/GenBank/DDBJ databases">
        <authorList>
            <consortium name="Pathogen Informatics"/>
            <person name="Doyle S."/>
        </authorList>
    </citation>
    <scope>NUCLEOTIDE SEQUENCE [LARGE SCALE GENOMIC DNA]</scope>
    <source>
        <strain evidence="5 7">NCTC13292</strain>
    </source>
</reference>
<dbReference type="PANTHER" id="PTHR36511">
    <property type="entry name" value="MERR FAMILY BACTERIAL REGULATORY PROTEIN"/>
    <property type="match status" value="1"/>
</dbReference>
<dbReference type="GO" id="GO:0003677">
    <property type="term" value="F:DNA binding"/>
    <property type="evidence" value="ECO:0007669"/>
    <property type="project" value="UniProtKB-KW"/>
</dbReference>
<proteinExistence type="predicted"/>
<gene>
    <name evidence="5" type="ORF">NCTC13292_02472</name>
    <name evidence="6" type="ORF">NCTC13292_03279</name>
</gene>
<dbReference type="Gene3D" id="1.10.260.40">
    <property type="entry name" value="lambda repressor-like DNA-binding domains"/>
    <property type="match status" value="1"/>
</dbReference>
<accession>A0A378J8L2</accession>
<dbReference type="InterPro" id="IPR010982">
    <property type="entry name" value="Lambda_DNA-bd_dom_sf"/>
</dbReference>
<keyword evidence="1" id="KW-0805">Transcription regulation</keyword>
<dbReference type="EMBL" id="UGOA01000003">
    <property type="protein sequence ID" value="STX84927.1"/>
    <property type="molecule type" value="Genomic_DNA"/>
</dbReference>
<dbReference type="AlphaFoldDB" id="A0A378J8L2"/>
<evidence type="ECO:0000256" key="2">
    <source>
        <dbReference type="ARBA" id="ARBA00023125"/>
    </source>
</evidence>
<dbReference type="InterPro" id="IPR001387">
    <property type="entry name" value="Cro/C1-type_HTH"/>
</dbReference>
<protein>
    <submittedName>
        <fullName evidence="5">MerR family bacterial regulatory protein</fullName>
    </submittedName>
</protein>
<evidence type="ECO:0000313" key="5">
    <source>
        <dbReference type="EMBL" id="STX43935.1"/>
    </source>
</evidence>
<evidence type="ECO:0000256" key="3">
    <source>
        <dbReference type="ARBA" id="ARBA00023163"/>
    </source>
</evidence>
<dbReference type="PANTHER" id="PTHR36511:SF4">
    <property type="entry name" value="ANTITOXIN MQSA"/>
    <property type="match status" value="1"/>
</dbReference>
<dbReference type="SUPFAM" id="SSF47413">
    <property type="entry name" value="lambda repressor-like DNA-binding domains"/>
    <property type="match status" value="1"/>
</dbReference>
<dbReference type="InterPro" id="IPR052359">
    <property type="entry name" value="HTH-type_reg/antitoxin"/>
</dbReference>
<dbReference type="OrthoDB" id="9799384at2"/>